<gene>
    <name evidence="2" type="ORF">Aru02nite_38430</name>
</gene>
<protein>
    <submittedName>
        <fullName evidence="2">Uncharacterized protein</fullName>
    </submittedName>
</protein>
<sequence length="79" mass="8740">MPRWARTSNARSVVQCPSRRVAVWLAGMRTGLSVVVIAVSSRIGTNWLTPTIHNQLVIVNYFAKILRTGRARRALGLPA</sequence>
<keyword evidence="1" id="KW-0472">Membrane</keyword>
<feature type="transmembrane region" description="Helical" evidence="1">
    <location>
        <begin position="21"/>
        <end position="41"/>
    </location>
</feature>
<proteinExistence type="predicted"/>
<keyword evidence="1" id="KW-0812">Transmembrane</keyword>
<dbReference type="AlphaFoldDB" id="A0A8J3JA84"/>
<evidence type="ECO:0000256" key="1">
    <source>
        <dbReference type="SAM" id="Phobius"/>
    </source>
</evidence>
<dbReference type="EMBL" id="BOMB01000021">
    <property type="protein sequence ID" value="GID12954.1"/>
    <property type="molecule type" value="Genomic_DNA"/>
</dbReference>
<comment type="caution">
    <text evidence="2">The sequence shown here is derived from an EMBL/GenBank/DDBJ whole genome shotgun (WGS) entry which is preliminary data.</text>
</comment>
<keyword evidence="1" id="KW-1133">Transmembrane helix</keyword>
<evidence type="ECO:0000313" key="2">
    <source>
        <dbReference type="EMBL" id="GID12954.1"/>
    </source>
</evidence>
<keyword evidence="3" id="KW-1185">Reference proteome</keyword>
<accession>A0A8J3JA84</accession>
<dbReference type="Proteomes" id="UP000612808">
    <property type="component" value="Unassembled WGS sequence"/>
</dbReference>
<organism evidence="2 3">
    <name type="scientific">Actinocatenispora rupis</name>
    <dbReference type="NCBI Taxonomy" id="519421"/>
    <lineage>
        <taxon>Bacteria</taxon>
        <taxon>Bacillati</taxon>
        <taxon>Actinomycetota</taxon>
        <taxon>Actinomycetes</taxon>
        <taxon>Micromonosporales</taxon>
        <taxon>Micromonosporaceae</taxon>
        <taxon>Actinocatenispora</taxon>
    </lineage>
</organism>
<name>A0A8J3JA84_9ACTN</name>
<evidence type="ECO:0000313" key="3">
    <source>
        <dbReference type="Proteomes" id="UP000612808"/>
    </source>
</evidence>
<reference evidence="2" key="1">
    <citation type="submission" date="2021-01" db="EMBL/GenBank/DDBJ databases">
        <title>Whole genome shotgun sequence of Actinocatenispora rupis NBRC 107355.</title>
        <authorList>
            <person name="Komaki H."/>
            <person name="Tamura T."/>
        </authorList>
    </citation>
    <scope>NUCLEOTIDE SEQUENCE</scope>
    <source>
        <strain evidence="2">NBRC 107355</strain>
    </source>
</reference>